<evidence type="ECO:0000256" key="1">
    <source>
        <dbReference type="ARBA" id="ARBA00004402"/>
    </source>
</evidence>
<protein>
    <submittedName>
        <fullName evidence="16">Pol polyprotein</fullName>
    </submittedName>
</protein>
<dbReference type="Gene3D" id="3.30.420.10">
    <property type="entry name" value="Ribonuclease H-like superfamily/Ribonuclease H"/>
    <property type="match status" value="1"/>
</dbReference>
<dbReference type="SUPFAM" id="SSF58069">
    <property type="entry name" value="Virus ectodomain"/>
    <property type="match status" value="1"/>
</dbReference>
<dbReference type="Gene3D" id="2.30.30.850">
    <property type="match status" value="1"/>
</dbReference>
<dbReference type="Gene3D" id="3.10.20.370">
    <property type="match status" value="1"/>
</dbReference>
<keyword evidence="11" id="KW-1015">Disulfide bond</keyword>
<keyword evidence="12" id="KW-0325">Glycoprotein</keyword>
<evidence type="ECO:0000256" key="5">
    <source>
        <dbReference type="ARBA" id="ARBA00022581"/>
    </source>
</evidence>
<sequence>MAATIPGQVWSKFDTDVGLVYSANPVVVRTKPNAKLPRLRQYYMKLLNKSLQARLTWNTDASAAFDCIKQEMEGASALAIPDYTKPFLLYAVLMQDLCSGRRPLPIAYYSSKLDTVAQGYPPCYQGLAAVQYAYDKASNITMGYLVLTIHTHHKVTELIEKGKCVLTNSRLMDYLALLTFPDVTIKLCSTVNPAERLPHDFEGTPHDCVAVWVRRGAARSPTGFDHCARGEVIRRIRKQGFWSPYLQTMIGNQLNDCEVCAKNNVRKTITTPLGHIPTPEGPFRHLVLYYVDMIKSVSGKRYMLVVIDRFSRWERDRVPEPEDEPPRGMEPGDQVYLRVFRRKWNEPRREGPYKVTNATPTAIQYKARNEVAAGFETIPAIGVSKNVEWINYIYYNQQRFINYTDDALCALGEQLQATSTITWQNWQALDWLLAEKGGVCALIGDMCCTFIPNNTSPEWSFTLAMNKLKELRHEVKDYAGHGKDCFGWLEINLVKWGTVMAKVGQTLKKTAGITLNYPTVVHTSHGVKEVVESSAFALTTAKKTRHVEEILLSPNVSYTTEGAKMSDDLCAGTEGTPHQDDLKGEPLEDPSDTWYTDGCCYKNPAGENVASWAIIQTLEDGTLTTLRSGLETTRPSAQRAELRALVEALENSTGLRVNIYTDSNYVYELVHVNASQAIERGMKTSGPPVKHADLVLRLAASIQNPRELAVMKCRGHGRTDDGITKGNNAADQAAKDAGGYKPPTLQLMNQADESPRGGIEDLAQMQRHASPEEENRWLHTKCRRDEKGIYQHPDGRPAITTRALTLNIPGDTKAPE</sequence>
<dbReference type="InterPro" id="IPR018154">
    <property type="entry name" value="TLV/ENV_coat_polyprotein"/>
</dbReference>
<dbReference type="InterPro" id="IPR041577">
    <property type="entry name" value="RT_RNaseH_2"/>
</dbReference>
<dbReference type="Gene3D" id="1.10.287.210">
    <property type="match status" value="1"/>
</dbReference>
<proteinExistence type="predicted"/>
<dbReference type="GO" id="GO:0006259">
    <property type="term" value="P:DNA metabolic process"/>
    <property type="evidence" value="ECO:0007669"/>
    <property type="project" value="UniProtKB-ARBA"/>
</dbReference>
<dbReference type="Proteomes" id="UP001174136">
    <property type="component" value="Unassembled WGS sequence"/>
</dbReference>
<dbReference type="InterPro" id="IPR036397">
    <property type="entry name" value="RNaseH_sf"/>
</dbReference>
<evidence type="ECO:0000313" key="16">
    <source>
        <dbReference type="EMBL" id="KAK0155330.1"/>
    </source>
</evidence>
<dbReference type="InterPro" id="IPR043502">
    <property type="entry name" value="DNA/RNA_pol_sf"/>
</dbReference>
<dbReference type="PANTHER" id="PTHR10424:SF81">
    <property type="entry name" value="ERVV2 PROTEIN"/>
    <property type="match status" value="1"/>
</dbReference>
<dbReference type="GO" id="GO:0003676">
    <property type="term" value="F:nucleic acid binding"/>
    <property type="evidence" value="ECO:0007669"/>
    <property type="project" value="InterPro"/>
</dbReference>
<evidence type="ECO:0000256" key="3">
    <source>
        <dbReference type="ARBA" id="ARBA00004563"/>
    </source>
</evidence>
<keyword evidence="5" id="KW-0945">Host-virus interaction</keyword>
<keyword evidence="4" id="KW-1032">Host cell membrane</keyword>
<dbReference type="PROSITE" id="PS50879">
    <property type="entry name" value="RNASE_H_1"/>
    <property type="match status" value="1"/>
</dbReference>
<feature type="region of interest" description="Disordered" evidence="14">
    <location>
        <begin position="569"/>
        <end position="588"/>
    </location>
</feature>
<gene>
    <name evidence="16" type="primary">pol_90</name>
    <name evidence="16" type="ORF">N1851_002339</name>
</gene>
<evidence type="ECO:0000256" key="13">
    <source>
        <dbReference type="ARBA" id="ARBA00023288"/>
    </source>
</evidence>
<evidence type="ECO:0000256" key="14">
    <source>
        <dbReference type="SAM" id="MobiDB-lite"/>
    </source>
</evidence>
<evidence type="ECO:0000256" key="10">
    <source>
        <dbReference type="ARBA" id="ARBA00023139"/>
    </source>
</evidence>
<comment type="subcellular location">
    <subcellularLocation>
        <location evidence="1">Host cell membrane</location>
        <topology evidence="1">Single-pass type I membrane protein</topology>
    </subcellularLocation>
    <subcellularLocation>
        <location evidence="2">Host endomembrane system</location>
        <topology evidence="2">Peripheral membrane protein</topology>
    </subcellularLocation>
    <subcellularLocation>
        <location evidence="3">Virion membrane</location>
        <topology evidence="3">Single-pass type I membrane protein</topology>
    </subcellularLocation>
</comment>
<dbReference type="AlphaFoldDB" id="A0AA47PB43"/>
<keyword evidence="17" id="KW-1185">Reference proteome</keyword>
<keyword evidence="9" id="KW-0472">Membrane</keyword>
<keyword evidence="6" id="KW-0812">Transmembrane</keyword>
<evidence type="ECO:0000256" key="7">
    <source>
        <dbReference type="ARBA" id="ARBA00022870"/>
    </source>
</evidence>
<dbReference type="InterPro" id="IPR012337">
    <property type="entry name" value="RNaseH-like_sf"/>
</dbReference>
<evidence type="ECO:0000256" key="6">
    <source>
        <dbReference type="ARBA" id="ARBA00022692"/>
    </source>
</evidence>
<dbReference type="PANTHER" id="PTHR10424">
    <property type="entry name" value="VIRAL ENVELOPE PROTEIN"/>
    <property type="match status" value="1"/>
</dbReference>
<evidence type="ECO:0000256" key="11">
    <source>
        <dbReference type="ARBA" id="ARBA00023157"/>
    </source>
</evidence>
<feature type="compositionally biased region" description="Basic and acidic residues" evidence="14">
    <location>
        <begin position="577"/>
        <end position="586"/>
    </location>
</feature>
<accession>A0AA47PB43</accession>
<dbReference type="EMBL" id="JAOPHQ010000290">
    <property type="protein sequence ID" value="KAK0155330.1"/>
    <property type="molecule type" value="Genomic_DNA"/>
</dbReference>
<dbReference type="SUPFAM" id="SSF56672">
    <property type="entry name" value="DNA/RNA polymerases"/>
    <property type="match status" value="1"/>
</dbReference>
<keyword evidence="7" id="KW-1043">Host membrane</keyword>
<evidence type="ECO:0000256" key="4">
    <source>
        <dbReference type="ARBA" id="ARBA00022511"/>
    </source>
</evidence>
<organism evidence="16 17">
    <name type="scientific">Merluccius polli</name>
    <name type="common">Benguela hake</name>
    <name type="synonym">Merluccius cadenati</name>
    <dbReference type="NCBI Taxonomy" id="89951"/>
    <lineage>
        <taxon>Eukaryota</taxon>
        <taxon>Metazoa</taxon>
        <taxon>Chordata</taxon>
        <taxon>Craniata</taxon>
        <taxon>Vertebrata</taxon>
        <taxon>Euteleostomi</taxon>
        <taxon>Actinopterygii</taxon>
        <taxon>Neopterygii</taxon>
        <taxon>Teleostei</taxon>
        <taxon>Neoteleostei</taxon>
        <taxon>Acanthomorphata</taxon>
        <taxon>Zeiogadaria</taxon>
        <taxon>Gadariae</taxon>
        <taxon>Gadiformes</taxon>
        <taxon>Gadoidei</taxon>
        <taxon>Merlucciidae</taxon>
        <taxon>Merluccius</taxon>
    </lineage>
</organism>
<reference evidence="16" key="1">
    <citation type="journal article" date="2023" name="Front. Mar. Sci.">
        <title>A new Merluccius polli reference genome to investigate the effects of global change in West African waters.</title>
        <authorList>
            <person name="Mateo J.L."/>
            <person name="Blanco-Fernandez C."/>
            <person name="Garcia-Vazquez E."/>
            <person name="Machado-Schiaffino G."/>
        </authorList>
    </citation>
    <scope>NUCLEOTIDE SEQUENCE</scope>
    <source>
        <strain evidence="16">C29</strain>
        <tissue evidence="16">Fin</tissue>
    </source>
</reference>
<evidence type="ECO:0000256" key="8">
    <source>
        <dbReference type="ARBA" id="ARBA00022989"/>
    </source>
</evidence>
<dbReference type="Pfam" id="PF17919">
    <property type="entry name" value="RT_RNaseH_2"/>
    <property type="match status" value="1"/>
</dbReference>
<evidence type="ECO:0000256" key="2">
    <source>
        <dbReference type="ARBA" id="ARBA00004531"/>
    </source>
</evidence>
<dbReference type="SUPFAM" id="SSF53098">
    <property type="entry name" value="Ribonuclease H-like"/>
    <property type="match status" value="1"/>
</dbReference>
<name>A0AA47PB43_MERPO</name>
<comment type="caution">
    <text evidence="16">The sequence shown here is derived from an EMBL/GenBank/DDBJ whole genome shotgun (WGS) entry which is preliminary data.</text>
</comment>
<dbReference type="Pfam" id="PF00075">
    <property type="entry name" value="RNase_H"/>
    <property type="match status" value="1"/>
</dbReference>
<evidence type="ECO:0000256" key="12">
    <source>
        <dbReference type="ARBA" id="ARBA00023180"/>
    </source>
</evidence>
<keyword evidence="8" id="KW-1133">Transmembrane helix</keyword>
<dbReference type="InterPro" id="IPR002156">
    <property type="entry name" value="RNaseH_domain"/>
</dbReference>
<evidence type="ECO:0000259" key="15">
    <source>
        <dbReference type="PROSITE" id="PS50879"/>
    </source>
</evidence>
<feature type="domain" description="RNase H type-1" evidence="15">
    <location>
        <begin position="588"/>
        <end position="739"/>
    </location>
</feature>
<keyword evidence="10" id="KW-0564">Palmitate</keyword>
<evidence type="ECO:0000313" key="17">
    <source>
        <dbReference type="Proteomes" id="UP001174136"/>
    </source>
</evidence>
<dbReference type="GO" id="GO:0004523">
    <property type="term" value="F:RNA-DNA hybrid ribonuclease activity"/>
    <property type="evidence" value="ECO:0007669"/>
    <property type="project" value="InterPro"/>
</dbReference>
<evidence type="ECO:0000256" key="9">
    <source>
        <dbReference type="ARBA" id="ARBA00023136"/>
    </source>
</evidence>
<keyword evidence="13" id="KW-0449">Lipoprotein</keyword>